<gene>
    <name evidence="1" type="ORF">BDQ12DRAFT_674034</name>
</gene>
<dbReference type="AlphaFoldDB" id="A0A5C3MI76"/>
<evidence type="ECO:0000313" key="2">
    <source>
        <dbReference type="Proteomes" id="UP000308652"/>
    </source>
</evidence>
<name>A0A5C3MI76_9AGAR</name>
<reference evidence="1 2" key="1">
    <citation type="journal article" date="2019" name="Nat. Ecol. Evol.">
        <title>Megaphylogeny resolves global patterns of mushroom evolution.</title>
        <authorList>
            <person name="Varga T."/>
            <person name="Krizsan K."/>
            <person name="Foldi C."/>
            <person name="Dima B."/>
            <person name="Sanchez-Garcia M."/>
            <person name="Sanchez-Ramirez S."/>
            <person name="Szollosi G.J."/>
            <person name="Szarkandi J.G."/>
            <person name="Papp V."/>
            <person name="Albert L."/>
            <person name="Andreopoulos W."/>
            <person name="Angelini C."/>
            <person name="Antonin V."/>
            <person name="Barry K.W."/>
            <person name="Bougher N.L."/>
            <person name="Buchanan P."/>
            <person name="Buyck B."/>
            <person name="Bense V."/>
            <person name="Catcheside P."/>
            <person name="Chovatia M."/>
            <person name="Cooper J."/>
            <person name="Damon W."/>
            <person name="Desjardin D."/>
            <person name="Finy P."/>
            <person name="Geml J."/>
            <person name="Haridas S."/>
            <person name="Hughes K."/>
            <person name="Justo A."/>
            <person name="Karasinski D."/>
            <person name="Kautmanova I."/>
            <person name="Kiss B."/>
            <person name="Kocsube S."/>
            <person name="Kotiranta H."/>
            <person name="LaButti K.M."/>
            <person name="Lechner B.E."/>
            <person name="Liimatainen K."/>
            <person name="Lipzen A."/>
            <person name="Lukacs Z."/>
            <person name="Mihaltcheva S."/>
            <person name="Morgado L.N."/>
            <person name="Niskanen T."/>
            <person name="Noordeloos M.E."/>
            <person name="Ohm R.A."/>
            <person name="Ortiz-Santana B."/>
            <person name="Ovrebo C."/>
            <person name="Racz N."/>
            <person name="Riley R."/>
            <person name="Savchenko A."/>
            <person name="Shiryaev A."/>
            <person name="Soop K."/>
            <person name="Spirin V."/>
            <person name="Szebenyi C."/>
            <person name="Tomsovsky M."/>
            <person name="Tulloss R.E."/>
            <person name="Uehling J."/>
            <person name="Grigoriev I.V."/>
            <person name="Vagvolgyi C."/>
            <person name="Papp T."/>
            <person name="Martin F.M."/>
            <person name="Miettinen O."/>
            <person name="Hibbett D.S."/>
            <person name="Nagy L.G."/>
        </authorList>
    </citation>
    <scope>NUCLEOTIDE SEQUENCE [LARGE SCALE GENOMIC DNA]</scope>
    <source>
        <strain evidence="1 2">CBS 166.37</strain>
    </source>
</reference>
<evidence type="ECO:0000313" key="1">
    <source>
        <dbReference type="EMBL" id="TFK45054.1"/>
    </source>
</evidence>
<dbReference type="Proteomes" id="UP000308652">
    <property type="component" value="Unassembled WGS sequence"/>
</dbReference>
<keyword evidence="2" id="KW-1185">Reference proteome</keyword>
<organism evidence="1 2">
    <name type="scientific">Crucibulum laeve</name>
    <dbReference type="NCBI Taxonomy" id="68775"/>
    <lineage>
        <taxon>Eukaryota</taxon>
        <taxon>Fungi</taxon>
        <taxon>Dikarya</taxon>
        <taxon>Basidiomycota</taxon>
        <taxon>Agaricomycotina</taxon>
        <taxon>Agaricomycetes</taxon>
        <taxon>Agaricomycetidae</taxon>
        <taxon>Agaricales</taxon>
        <taxon>Agaricineae</taxon>
        <taxon>Nidulariaceae</taxon>
        <taxon>Crucibulum</taxon>
    </lineage>
</organism>
<accession>A0A5C3MI76</accession>
<protein>
    <submittedName>
        <fullName evidence="1">Uncharacterized protein</fullName>
    </submittedName>
</protein>
<sequence>MFMLLSIALYPVTPQLFPPEDNPRWKLLSRTNGSPRKWRKYGFCLDLLLYTWTVSISNLNNAAHRPLLCLPPPHQHPTSSLLFVYTPSCIKMQNFSSDNSSREIEYFIIEAISKRTLDFCGVHGRVQPDVLPAARLPMRNLSRNASPRKPKNFWESEIADIVVGVEDSIVIVGI</sequence>
<proteinExistence type="predicted"/>
<dbReference type="EMBL" id="ML213590">
    <property type="protein sequence ID" value="TFK45054.1"/>
    <property type="molecule type" value="Genomic_DNA"/>
</dbReference>